<dbReference type="PANTHER" id="PTHR43433:SF5">
    <property type="entry name" value="AB HYDROLASE-1 DOMAIN-CONTAINING PROTEIN"/>
    <property type="match status" value="1"/>
</dbReference>
<dbReference type="InterPro" id="IPR029058">
    <property type="entry name" value="AB_hydrolase_fold"/>
</dbReference>
<dbReference type="GO" id="GO:0047570">
    <property type="term" value="F:3-oxoadipate enol-lactonase activity"/>
    <property type="evidence" value="ECO:0007669"/>
    <property type="project" value="InterPro"/>
</dbReference>
<dbReference type="NCBIfam" id="TIGR02427">
    <property type="entry name" value="protocat_pcaD"/>
    <property type="match status" value="1"/>
</dbReference>
<accession>A0A2U8QU53</accession>
<dbReference type="Pfam" id="PF00561">
    <property type="entry name" value="Abhydrolase_1"/>
    <property type="match status" value="1"/>
</dbReference>
<sequence length="258" mass="28710">MSFAKVNNTKIHYEYLQNGKDKTLVFSNSLGTNFSMWNPQIEALSQEYNLLFQDTRGHGQSEVTSGEYSAELLGKDVLALLDFLNIEKFAFCGLSMGGLIGQWLGIHAKERIEKLIICNTAAKIGTLDGWNQRIATVSENGLANIVPATAERWFTEKFRASSYDQIQPILDVFAKTDVAGYCSNCAMVRDADFRTQLHEIEAPTLVICGTEDTVTTVEDGKFMQEQIPNAQLKAFYAAHLSNVEAAAEFNQALLDFLK</sequence>
<dbReference type="OrthoDB" id="9780932at2"/>
<dbReference type="GO" id="GO:0042952">
    <property type="term" value="P:beta-ketoadipate pathway"/>
    <property type="evidence" value="ECO:0007669"/>
    <property type="project" value="InterPro"/>
</dbReference>
<dbReference type="Proteomes" id="UP000245429">
    <property type="component" value="Chromosome"/>
</dbReference>
<evidence type="ECO:0000313" key="2">
    <source>
        <dbReference type="EMBL" id="AWM13621.1"/>
    </source>
</evidence>
<dbReference type="PRINTS" id="PR00111">
    <property type="entry name" value="ABHYDROLASE"/>
</dbReference>
<protein>
    <submittedName>
        <fullName evidence="2">3-oxoadipate enol-lactonase</fullName>
    </submittedName>
</protein>
<reference evidence="2 3" key="1">
    <citation type="submission" date="2018-05" db="EMBL/GenBank/DDBJ databases">
        <title>Flavobacterium sp. MEBiC07310.</title>
        <authorList>
            <person name="Baek K."/>
        </authorList>
    </citation>
    <scope>NUCLEOTIDE SEQUENCE [LARGE SCALE GENOMIC DNA]</scope>
    <source>
        <strain evidence="2 3">MEBiC07310</strain>
    </source>
</reference>
<dbReference type="KEGG" id="fse:DI487_06940"/>
<name>A0A2U8QU53_9FLAO</name>
<dbReference type="InterPro" id="IPR026968">
    <property type="entry name" value="PcaD/CatD"/>
</dbReference>
<feature type="domain" description="AB hydrolase-1" evidence="1">
    <location>
        <begin position="23"/>
        <end position="242"/>
    </location>
</feature>
<keyword evidence="3" id="KW-1185">Reference proteome</keyword>
<dbReference type="SUPFAM" id="SSF53474">
    <property type="entry name" value="alpha/beta-Hydrolases"/>
    <property type="match status" value="1"/>
</dbReference>
<dbReference type="InterPro" id="IPR000073">
    <property type="entry name" value="AB_hydrolase_1"/>
</dbReference>
<dbReference type="RefSeq" id="WP_109568989.1">
    <property type="nucleotide sequence ID" value="NZ_CP029463.1"/>
</dbReference>
<proteinExistence type="predicted"/>
<dbReference type="InterPro" id="IPR050471">
    <property type="entry name" value="AB_hydrolase"/>
</dbReference>
<dbReference type="EMBL" id="CP029463">
    <property type="protein sequence ID" value="AWM13621.1"/>
    <property type="molecule type" value="Genomic_DNA"/>
</dbReference>
<evidence type="ECO:0000313" key="3">
    <source>
        <dbReference type="Proteomes" id="UP000245429"/>
    </source>
</evidence>
<organism evidence="2 3">
    <name type="scientific">Flavobacterium sediminis</name>
    <dbReference type="NCBI Taxonomy" id="2201181"/>
    <lineage>
        <taxon>Bacteria</taxon>
        <taxon>Pseudomonadati</taxon>
        <taxon>Bacteroidota</taxon>
        <taxon>Flavobacteriia</taxon>
        <taxon>Flavobacteriales</taxon>
        <taxon>Flavobacteriaceae</taxon>
        <taxon>Flavobacterium</taxon>
    </lineage>
</organism>
<dbReference type="AlphaFoldDB" id="A0A2U8QU53"/>
<dbReference type="PANTHER" id="PTHR43433">
    <property type="entry name" value="HYDROLASE, ALPHA/BETA FOLD FAMILY PROTEIN"/>
    <property type="match status" value="1"/>
</dbReference>
<evidence type="ECO:0000259" key="1">
    <source>
        <dbReference type="Pfam" id="PF00561"/>
    </source>
</evidence>
<dbReference type="Gene3D" id="3.40.50.1820">
    <property type="entry name" value="alpha/beta hydrolase"/>
    <property type="match status" value="1"/>
</dbReference>
<gene>
    <name evidence="2" type="primary">pcaD</name>
    <name evidence="2" type="ORF">DI487_06940</name>
</gene>